<feature type="binding site" evidence="6">
    <location>
        <position position="39"/>
    </location>
    <ligand>
        <name>Zn(2+)</name>
        <dbReference type="ChEBI" id="CHEBI:29105"/>
    </ligand>
</feature>
<dbReference type="EMBL" id="CP014223">
    <property type="protein sequence ID" value="AMJ39783.1"/>
    <property type="molecule type" value="Genomic_DNA"/>
</dbReference>
<evidence type="ECO:0000256" key="1">
    <source>
        <dbReference type="ARBA" id="ARBA00006217"/>
    </source>
</evidence>
<dbReference type="InterPro" id="IPR036874">
    <property type="entry name" value="Carbonic_anhydrase_sf"/>
</dbReference>
<dbReference type="EC" id="4.2.1.1" evidence="2"/>
<dbReference type="PANTHER" id="PTHR43175:SF3">
    <property type="entry name" value="CARBON DISULFIDE HYDROLASE"/>
    <property type="match status" value="1"/>
</dbReference>
<accession>A0A0X8V9D3</accession>
<dbReference type="Proteomes" id="UP000184204">
    <property type="component" value="Unassembled WGS sequence"/>
</dbReference>
<evidence type="ECO:0000313" key="7">
    <source>
        <dbReference type="EMBL" id="AMJ39783.1"/>
    </source>
</evidence>
<reference evidence="8" key="3">
    <citation type="submission" date="2016-11" db="EMBL/GenBank/DDBJ databases">
        <authorList>
            <person name="Varghese N."/>
            <person name="Submissions S."/>
        </authorList>
    </citation>
    <scope>NUCLEOTIDE SEQUENCE</scope>
    <source>
        <strain evidence="8">DSM 1682</strain>
    </source>
</reference>
<comment type="similarity">
    <text evidence="1">Belongs to the beta-class carbonic anhydrase family.</text>
</comment>
<dbReference type="GO" id="GO:0004089">
    <property type="term" value="F:carbonate dehydratase activity"/>
    <property type="evidence" value="ECO:0007669"/>
    <property type="project" value="UniProtKB-EC"/>
</dbReference>
<dbReference type="AlphaFoldDB" id="A0A0X8V9D3"/>
<keyword evidence="4 6" id="KW-0862">Zinc</keyword>
<reference evidence="7 9" key="1">
    <citation type="journal article" date="2016" name="Genome Announc.">
        <title>Complete Genome Sequence of the Amino Acid-Fermenting Clostridium propionicum X2 (DSM 1682).</title>
        <authorList>
            <person name="Poehlein A."/>
            <person name="Schlien K."/>
            <person name="Chowdhury N.P."/>
            <person name="Gottschalk G."/>
            <person name="Buckel W."/>
            <person name="Daniel R."/>
        </authorList>
    </citation>
    <scope>NUCLEOTIDE SEQUENCE [LARGE SCALE GENOMIC DNA]</scope>
    <source>
        <strain evidence="7 9">X2</strain>
    </source>
</reference>
<dbReference type="GO" id="GO:0008270">
    <property type="term" value="F:zinc ion binding"/>
    <property type="evidence" value="ECO:0007669"/>
    <property type="project" value="InterPro"/>
</dbReference>
<reference evidence="9" key="2">
    <citation type="submission" date="2016-01" db="EMBL/GenBank/DDBJ databases">
        <authorList>
            <person name="Poehlein A."/>
            <person name="Schlien K."/>
            <person name="Gottschalk G."/>
            <person name="Buckel W."/>
            <person name="Daniel R."/>
        </authorList>
    </citation>
    <scope>NUCLEOTIDE SEQUENCE [LARGE SCALE GENOMIC DNA]</scope>
    <source>
        <strain evidence="9">X2</strain>
    </source>
</reference>
<dbReference type="PANTHER" id="PTHR43175">
    <property type="entry name" value="CARBONIC ANHYDRASE"/>
    <property type="match status" value="1"/>
</dbReference>
<dbReference type="CDD" id="cd03379">
    <property type="entry name" value="beta_CA_cladeD"/>
    <property type="match status" value="1"/>
</dbReference>
<dbReference type="EMBL" id="FQUA01000001">
    <property type="protein sequence ID" value="SHE28622.1"/>
    <property type="molecule type" value="Genomic_DNA"/>
</dbReference>
<gene>
    <name evidence="7" type="primary">mtcA1</name>
    <name evidence="7" type="ORF">CPRO_01590</name>
    <name evidence="8" type="ORF">SAMN02745151_00195</name>
</gene>
<feature type="binding site" evidence="6">
    <location>
        <position position="100"/>
    </location>
    <ligand>
        <name>Zn(2+)</name>
        <dbReference type="ChEBI" id="CHEBI:29105"/>
    </ligand>
</feature>
<proteinExistence type="inferred from homology"/>
<sequence length="185" mass="20620">MNDQMRKILEYNRVFVESELYSKYATSKYPDRKIAILSCMDTRMTELLPAALGLKNGDVKMIKNAGAQISHPYGSVIFSLLVAIYELGVDTVLVIGHDDCGGRILDGAKIVEKMKAKGITQESLDEAERNHRNPAEWLTGFGDVCHAVEKTVEIIKTHPLIHEGVEVYGFVMNPGTGEMRQVEHV</sequence>
<keyword evidence="7" id="KW-0456">Lyase</keyword>
<dbReference type="InterPro" id="IPR001765">
    <property type="entry name" value="Carbonic_anhydrase"/>
</dbReference>
<dbReference type="KEGG" id="cpro:CPRO_01590"/>
<dbReference type="SUPFAM" id="SSF53056">
    <property type="entry name" value="beta-carbonic anhydrase, cab"/>
    <property type="match status" value="1"/>
</dbReference>
<evidence type="ECO:0000313" key="9">
    <source>
        <dbReference type="Proteomes" id="UP000068026"/>
    </source>
</evidence>
<reference evidence="10" key="4">
    <citation type="submission" date="2016-11" db="EMBL/GenBank/DDBJ databases">
        <authorList>
            <person name="Jaros S."/>
            <person name="Januszkiewicz K."/>
            <person name="Wedrychowicz H."/>
        </authorList>
    </citation>
    <scope>NUCLEOTIDE SEQUENCE [LARGE SCALE GENOMIC DNA]</scope>
    <source>
        <strain evidence="10">DSM 1682</strain>
    </source>
</reference>
<name>A0A0X8V9D3_ANAPI</name>
<comment type="cofactor">
    <cofactor evidence="6">
        <name>Zn(2+)</name>
        <dbReference type="ChEBI" id="CHEBI:29105"/>
    </cofactor>
    <text evidence="6">Binds 1 zinc ion per subunit.</text>
</comment>
<organism evidence="8 10">
    <name type="scientific">Anaerotignum propionicum DSM 1682</name>
    <dbReference type="NCBI Taxonomy" id="991789"/>
    <lineage>
        <taxon>Bacteria</taxon>
        <taxon>Bacillati</taxon>
        <taxon>Bacillota</taxon>
        <taxon>Clostridia</taxon>
        <taxon>Lachnospirales</taxon>
        <taxon>Anaerotignaceae</taxon>
        <taxon>Anaerotignum</taxon>
    </lineage>
</organism>
<feature type="binding site" evidence="6">
    <location>
        <position position="41"/>
    </location>
    <ligand>
        <name>Zn(2+)</name>
        <dbReference type="ChEBI" id="CHEBI:29105"/>
    </ligand>
</feature>
<evidence type="ECO:0000313" key="8">
    <source>
        <dbReference type="EMBL" id="SHE28622.1"/>
    </source>
</evidence>
<feature type="binding site" evidence="6">
    <location>
        <position position="97"/>
    </location>
    <ligand>
        <name>Zn(2+)</name>
        <dbReference type="ChEBI" id="CHEBI:29105"/>
    </ligand>
</feature>
<evidence type="ECO:0000256" key="2">
    <source>
        <dbReference type="ARBA" id="ARBA00012925"/>
    </source>
</evidence>
<dbReference type="RefSeq" id="WP_236782365.1">
    <property type="nucleotide sequence ID" value="NZ_CP014223.1"/>
</dbReference>
<dbReference type="SMART" id="SM00947">
    <property type="entry name" value="Pro_CA"/>
    <property type="match status" value="1"/>
</dbReference>
<evidence type="ECO:0000256" key="6">
    <source>
        <dbReference type="PIRSR" id="PIRSR601765-1"/>
    </source>
</evidence>
<keyword evidence="9" id="KW-1185">Reference proteome</keyword>
<dbReference type="Proteomes" id="UP000068026">
    <property type="component" value="Chromosome"/>
</dbReference>
<protein>
    <recommendedName>
        <fullName evidence="2">carbonic anhydrase</fullName>
        <ecNumber evidence="2">4.2.1.1</ecNumber>
    </recommendedName>
</protein>
<evidence type="ECO:0000256" key="3">
    <source>
        <dbReference type="ARBA" id="ARBA00022723"/>
    </source>
</evidence>
<keyword evidence="3 6" id="KW-0479">Metal-binding</keyword>
<comment type="catalytic activity">
    <reaction evidence="5">
        <text>hydrogencarbonate + H(+) = CO2 + H2O</text>
        <dbReference type="Rhea" id="RHEA:10748"/>
        <dbReference type="ChEBI" id="CHEBI:15377"/>
        <dbReference type="ChEBI" id="CHEBI:15378"/>
        <dbReference type="ChEBI" id="CHEBI:16526"/>
        <dbReference type="ChEBI" id="CHEBI:17544"/>
        <dbReference type="EC" id="4.2.1.1"/>
    </reaction>
</comment>
<dbReference type="Gene3D" id="3.40.1050.10">
    <property type="entry name" value="Carbonic anhydrase"/>
    <property type="match status" value="1"/>
</dbReference>
<evidence type="ECO:0000256" key="4">
    <source>
        <dbReference type="ARBA" id="ARBA00022833"/>
    </source>
</evidence>
<dbReference type="Pfam" id="PF00484">
    <property type="entry name" value="Pro_CA"/>
    <property type="match status" value="1"/>
</dbReference>
<evidence type="ECO:0000256" key="5">
    <source>
        <dbReference type="ARBA" id="ARBA00048348"/>
    </source>
</evidence>
<evidence type="ECO:0000313" key="10">
    <source>
        <dbReference type="Proteomes" id="UP000184204"/>
    </source>
</evidence>